<dbReference type="EMBL" id="BAFC01000123">
    <property type="protein sequence ID" value="GAB41266.1"/>
    <property type="molecule type" value="Genomic_DNA"/>
</dbReference>
<gene>
    <name evidence="1" type="ORF">GOSPT_125_00330</name>
</gene>
<protein>
    <submittedName>
        <fullName evidence="1">Uncharacterized protein</fullName>
    </submittedName>
</protein>
<keyword evidence="2" id="KW-1185">Reference proteome</keyword>
<dbReference type="AlphaFoldDB" id="H5U6A8"/>
<reference evidence="1 2" key="1">
    <citation type="submission" date="2012-02" db="EMBL/GenBank/DDBJ databases">
        <title>Whole genome shotgun sequence of Gordonia sputi NBRC 100414.</title>
        <authorList>
            <person name="Yoshida I."/>
            <person name="Hosoyama A."/>
            <person name="Tsuchikane K."/>
            <person name="Katsumata H."/>
            <person name="Yamazaki S."/>
            <person name="Fujita N."/>
        </authorList>
    </citation>
    <scope>NUCLEOTIDE SEQUENCE [LARGE SCALE GENOMIC DNA]</scope>
    <source>
        <strain evidence="1 2">NBRC 100414</strain>
    </source>
</reference>
<accession>H5U6A8</accession>
<comment type="caution">
    <text evidence="1">The sequence shown here is derived from an EMBL/GenBank/DDBJ whole genome shotgun (WGS) entry which is preliminary data.</text>
</comment>
<evidence type="ECO:0000313" key="2">
    <source>
        <dbReference type="Proteomes" id="UP000005845"/>
    </source>
</evidence>
<name>H5U6A8_9ACTN</name>
<sequence>MRQTVSFDAALVSVSVVVEVTVGAACGLSLPPMAVPTPQLAIIRKNAPTPPAMIAFRLIFDDEPEGAGP</sequence>
<organism evidence="1 2">
    <name type="scientific">Gordonia sputi NBRC 100414</name>
    <dbReference type="NCBI Taxonomy" id="1089453"/>
    <lineage>
        <taxon>Bacteria</taxon>
        <taxon>Bacillati</taxon>
        <taxon>Actinomycetota</taxon>
        <taxon>Actinomycetes</taxon>
        <taxon>Mycobacteriales</taxon>
        <taxon>Gordoniaceae</taxon>
        <taxon>Gordonia</taxon>
    </lineage>
</organism>
<dbReference type="Proteomes" id="UP000005845">
    <property type="component" value="Unassembled WGS sequence"/>
</dbReference>
<evidence type="ECO:0000313" key="1">
    <source>
        <dbReference type="EMBL" id="GAB41266.1"/>
    </source>
</evidence>
<proteinExistence type="predicted"/>